<evidence type="ECO:0000256" key="4">
    <source>
        <dbReference type="ARBA" id="ARBA00022915"/>
    </source>
</evidence>
<dbReference type="HAMAP" id="MF_00102">
    <property type="entry name" value="DapB"/>
    <property type="match status" value="1"/>
</dbReference>
<reference evidence="16" key="1">
    <citation type="journal article" date="2019" name="Int. J. Syst. Evol. Microbiol.">
        <title>The Global Catalogue of Microorganisms (GCM) 10K type strain sequencing project: providing services to taxonomists for standard genome sequencing and annotation.</title>
        <authorList>
            <consortium name="The Broad Institute Genomics Platform"/>
            <consortium name="The Broad Institute Genome Sequencing Center for Infectious Disease"/>
            <person name="Wu L."/>
            <person name="Ma J."/>
        </authorList>
    </citation>
    <scope>NUCLEOTIDE SEQUENCE [LARGE SCALE GENOMIC DNA]</scope>
    <source>
        <strain evidence="16">CGMCC 1.15461</strain>
    </source>
</reference>
<keyword evidence="12" id="KW-0963">Cytoplasm</keyword>
<keyword evidence="3 12" id="KW-0521">NADP</keyword>
<evidence type="ECO:0000256" key="7">
    <source>
        <dbReference type="ARBA" id="ARBA00023154"/>
    </source>
</evidence>
<evidence type="ECO:0000259" key="13">
    <source>
        <dbReference type="Pfam" id="PF01113"/>
    </source>
</evidence>
<feature type="active site" description="Proton donor" evidence="12">
    <location>
        <position position="135"/>
    </location>
</feature>
<dbReference type="InterPro" id="IPR000846">
    <property type="entry name" value="DapB_N"/>
</dbReference>
<comment type="similarity">
    <text evidence="1 12">Belongs to the DapB family.</text>
</comment>
<accession>A0ABQ1JSP0</accession>
<evidence type="ECO:0000256" key="3">
    <source>
        <dbReference type="ARBA" id="ARBA00022857"/>
    </source>
</evidence>
<comment type="catalytic activity">
    <reaction evidence="11 12">
        <text>(S)-2,3,4,5-tetrahydrodipicolinate + NAD(+) + H2O = (2S,4S)-4-hydroxy-2,3,4,5-tetrahydrodipicolinate + NADH + H(+)</text>
        <dbReference type="Rhea" id="RHEA:35323"/>
        <dbReference type="ChEBI" id="CHEBI:15377"/>
        <dbReference type="ChEBI" id="CHEBI:15378"/>
        <dbReference type="ChEBI" id="CHEBI:16845"/>
        <dbReference type="ChEBI" id="CHEBI:57540"/>
        <dbReference type="ChEBI" id="CHEBI:57945"/>
        <dbReference type="ChEBI" id="CHEBI:67139"/>
        <dbReference type="EC" id="1.17.1.8"/>
    </reaction>
</comment>
<keyword evidence="4 12" id="KW-0220">Diaminopimelate biosynthesis</keyword>
<dbReference type="Gene3D" id="3.30.360.10">
    <property type="entry name" value="Dihydrodipicolinate Reductase, domain 2"/>
    <property type="match status" value="1"/>
</dbReference>
<gene>
    <name evidence="12 15" type="primary">dapB</name>
    <name evidence="15" type="ORF">GCM10007424_14780</name>
</gene>
<comment type="caution">
    <text evidence="15">The sequence shown here is derived from an EMBL/GenBank/DDBJ whole genome shotgun (WGS) entry which is preliminary data.</text>
</comment>
<feature type="binding site" evidence="12">
    <location>
        <position position="30"/>
    </location>
    <ligand>
        <name>NADP(+)</name>
        <dbReference type="ChEBI" id="CHEBI:58349"/>
    </ligand>
</feature>
<dbReference type="PANTHER" id="PTHR20836:SF0">
    <property type="entry name" value="4-HYDROXY-TETRAHYDRODIPICOLINATE REDUCTASE 1, CHLOROPLASTIC-RELATED"/>
    <property type="match status" value="1"/>
</dbReference>
<dbReference type="EMBL" id="BMJE01000003">
    <property type="protein sequence ID" value="GGB75861.1"/>
    <property type="molecule type" value="Genomic_DNA"/>
</dbReference>
<dbReference type="PANTHER" id="PTHR20836">
    <property type="entry name" value="DIHYDRODIPICOLINATE REDUCTASE"/>
    <property type="match status" value="1"/>
</dbReference>
<feature type="domain" description="Dihydrodipicolinate reductase C-terminal" evidence="14">
    <location>
        <begin position="102"/>
        <end position="230"/>
    </location>
</feature>
<evidence type="ECO:0000256" key="6">
    <source>
        <dbReference type="ARBA" id="ARBA00023027"/>
    </source>
</evidence>
<comment type="pathway">
    <text evidence="8 12">Amino-acid biosynthesis; L-lysine biosynthesis via DAP pathway; (S)-tetrahydrodipicolinate from L-aspartate: step 4/4.</text>
</comment>
<organism evidence="15 16">
    <name type="scientific">Flavobacterium suaedae</name>
    <dbReference type="NCBI Taxonomy" id="1767027"/>
    <lineage>
        <taxon>Bacteria</taxon>
        <taxon>Pseudomonadati</taxon>
        <taxon>Bacteroidota</taxon>
        <taxon>Flavobacteriia</taxon>
        <taxon>Flavobacteriales</taxon>
        <taxon>Flavobacteriaceae</taxon>
        <taxon>Flavobacterium</taxon>
    </lineage>
</organism>
<evidence type="ECO:0000313" key="15">
    <source>
        <dbReference type="EMBL" id="GGB75861.1"/>
    </source>
</evidence>
<evidence type="ECO:0000256" key="12">
    <source>
        <dbReference type="HAMAP-Rule" id="MF_00102"/>
    </source>
</evidence>
<protein>
    <recommendedName>
        <fullName evidence="9 12">4-hydroxy-tetrahydrodipicolinate reductase</fullName>
        <shortName evidence="12">HTPA reductase</shortName>
        <ecNumber evidence="9 12">1.17.1.8</ecNumber>
    </recommendedName>
</protein>
<keyword evidence="16" id="KW-1185">Reference proteome</keyword>
<dbReference type="Gene3D" id="3.40.50.720">
    <property type="entry name" value="NAD(P)-binding Rossmann-like Domain"/>
    <property type="match status" value="1"/>
</dbReference>
<feature type="active site" description="Proton donor/acceptor" evidence="12">
    <location>
        <position position="131"/>
    </location>
</feature>
<evidence type="ECO:0000256" key="2">
    <source>
        <dbReference type="ARBA" id="ARBA00022605"/>
    </source>
</evidence>
<dbReference type="InterPro" id="IPR036291">
    <property type="entry name" value="NAD(P)-bd_dom_sf"/>
</dbReference>
<evidence type="ECO:0000256" key="5">
    <source>
        <dbReference type="ARBA" id="ARBA00023002"/>
    </source>
</evidence>
<dbReference type="InterPro" id="IPR022663">
    <property type="entry name" value="DapB_C"/>
</dbReference>
<dbReference type="Proteomes" id="UP000615760">
    <property type="component" value="Unassembled WGS sequence"/>
</dbReference>
<dbReference type="RefSeq" id="WP_188620616.1">
    <property type="nucleotide sequence ID" value="NZ_BMJE01000003.1"/>
</dbReference>
<keyword evidence="6 12" id="KW-0520">NAD</keyword>
<evidence type="ECO:0000256" key="11">
    <source>
        <dbReference type="ARBA" id="ARBA00049396"/>
    </source>
</evidence>
<evidence type="ECO:0000256" key="10">
    <source>
        <dbReference type="ARBA" id="ARBA00049080"/>
    </source>
</evidence>
<evidence type="ECO:0000256" key="1">
    <source>
        <dbReference type="ARBA" id="ARBA00006642"/>
    </source>
</evidence>
<evidence type="ECO:0000256" key="9">
    <source>
        <dbReference type="ARBA" id="ARBA00038983"/>
    </source>
</evidence>
<name>A0ABQ1JSP0_9FLAO</name>
<sequence length="233" mass="25876">MKIALVGYGKMGKVIERIAQERGHEIVLRKKSSDNFDGLEQADAAIEFSVPDAAVNNITECLNQNIPVVSGTTGWLEQYHNMAKLCEEKNGAFIYASNFSLGVNVFFELNLQLAKMMSKLKEYNVSMEEIHHTQKLDAPSGTAITLANDIINHSDYSSWSIGNPKENEIFIDAKREENVPGTHIIKYDSDVDSVEIKHTAHSRDGFALGAVVAAEWLANKRGVYSMKDVLNLT</sequence>
<feature type="binding site" evidence="12">
    <location>
        <begin position="71"/>
        <end position="73"/>
    </location>
    <ligand>
        <name>NAD(+)</name>
        <dbReference type="ChEBI" id="CHEBI:57540"/>
    </ligand>
</feature>
<dbReference type="NCBIfam" id="TIGR00036">
    <property type="entry name" value="dapB"/>
    <property type="match status" value="1"/>
</dbReference>
<dbReference type="InterPro" id="IPR023940">
    <property type="entry name" value="DHDPR_bac"/>
</dbReference>
<comment type="subunit">
    <text evidence="12">Homotetramer.</text>
</comment>
<comment type="caution">
    <text evidence="12">Was originally thought to be a dihydrodipicolinate reductase (DHDPR), catalyzing the conversion of dihydrodipicolinate to tetrahydrodipicolinate. However, it was shown in E.coli that the substrate of the enzymatic reaction is not dihydrodipicolinate (DHDP) but in fact (2S,4S)-4-hydroxy-2,3,4,5-tetrahydrodipicolinic acid (HTPA), the product released by the DapA-catalyzed reaction.</text>
</comment>
<keyword evidence="7 12" id="KW-0457">Lysine biosynthesis</keyword>
<keyword evidence="2 12" id="KW-0028">Amino-acid biosynthesis</keyword>
<dbReference type="Pfam" id="PF01113">
    <property type="entry name" value="DapB_N"/>
    <property type="match status" value="1"/>
</dbReference>
<dbReference type="SUPFAM" id="SSF51735">
    <property type="entry name" value="NAD(P)-binding Rossmann-fold domains"/>
    <property type="match status" value="1"/>
</dbReference>
<feature type="domain" description="Dihydrodipicolinate reductase N-terminal" evidence="13">
    <location>
        <begin position="1"/>
        <end position="99"/>
    </location>
</feature>
<comment type="catalytic activity">
    <reaction evidence="10 12">
        <text>(S)-2,3,4,5-tetrahydrodipicolinate + NADP(+) + H2O = (2S,4S)-4-hydroxy-2,3,4,5-tetrahydrodipicolinate + NADPH + H(+)</text>
        <dbReference type="Rhea" id="RHEA:35331"/>
        <dbReference type="ChEBI" id="CHEBI:15377"/>
        <dbReference type="ChEBI" id="CHEBI:15378"/>
        <dbReference type="ChEBI" id="CHEBI:16845"/>
        <dbReference type="ChEBI" id="CHEBI:57783"/>
        <dbReference type="ChEBI" id="CHEBI:58349"/>
        <dbReference type="ChEBI" id="CHEBI:67139"/>
        <dbReference type="EC" id="1.17.1.8"/>
    </reaction>
</comment>
<feature type="binding site" evidence="12">
    <location>
        <position position="132"/>
    </location>
    <ligand>
        <name>(S)-2,3,4,5-tetrahydrodipicolinate</name>
        <dbReference type="ChEBI" id="CHEBI:16845"/>
    </ligand>
</feature>
<proteinExistence type="inferred from homology"/>
<feature type="binding site" evidence="12">
    <location>
        <begin position="96"/>
        <end position="99"/>
    </location>
    <ligand>
        <name>NAD(+)</name>
        <dbReference type="ChEBI" id="CHEBI:57540"/>
    </ligand>
</feature>
<comment type="function">
    <text evidence="12">Catalyzes the conversion of 4-hydroxy-tetrahydrodipicolinate (HTPA) to tetrahydrodipicolinate.</text>
</comment>
<feature type="binding site" evidence="12">
    <location>
        <begin position="141"/>
        <end position="142"/>
    </location>
    <ligand>
        <name>(S)-2,3,4,5-tetrahydrodipicolinate</name>
        <dbReference type="ChEBI" id="CHEBI:16845"/>
    </ligand>
</feature>
<dbReference type="SUPFAM" id="SSF55347">
    <property type="entry name" value="Glyceraldehyde-3-phosphate dehydrogenase-like, C-terminal domain"/>
    <property type="match status" value="1"/>
</dbReference>
<comment type="caution">
    <text evidence="12">Lacks conserved residue(s) required for the propagation of feature annotation.</text>
</comment>
<evidence type="ECO:0000256" key="8">
    <source>
        <dbReference type="ARBA" id="ARBA00037922"/>
    </source>
</evidence>
<keyword evidence="5 12" id="KW-0560">Oxidoreductase</keyword>
<evidence type="ECO:0000313" key="16">
    <source>
        <dbReference type="Proteomes" id="UP000615760"/>
    </source>
</evidence>
<dbReference type="Pfam" id="PF05173">
    <property type="entry name" value="DapB_C"/>
    <property type="match status" value="1"/>
</dbReference>
<dbReference type="EC" id="1.17.1.8" evidence="9 12"/>
<dbReference type="PIRSF" id="PIRSF000161">
    <property type="entry name" value="DHPR"/>
    <property type="match status" value="1"/>
</dbReference>
<evidence type="ECO:0000259" key="14">
    <source>
        <dbReference type="Pfam" id="PF05173"/>
    </source>
</evidence>
<comment type="subcellular location">
    <subcellularLocation>
        <location evidence="12">Cytoplasm</location>
    </subcellularLocation>
</comment>